<gene>
    <name evidence="2" type="ORF">GTA08_BOTSDO14213</name>
</gene>
<dbReference type="PANTHER" id="PTHR24305:SF234">
    <property type="entry name" value="CYTOCHROME P450"/>
    <property type="match status" value="1"/>
</dbReference>
<protein>
    <recommendedName>
        <fullName evidence="4">Cytochrome p450 protein</fullName>
    </recommendedName>
</protein>
<dbReference type="GO" id="GO:0016705">
    <property type="term" value="F:oxidoreductase activity, acting on paired donors, with incorporation or reduction of molecular oxygen"/>
    <property type="evidence" value="ECO:0007669"/>
    <property type="project" value="InterPro"/>
</dbReference>
<dbReference type="AlphaFoldDB" id="A0A8H4N6R7"/>
<organism evidence="2 3">
    <name type="scientific">Botryosphaeria dothidea</name>
    <dbReference type="NCBI Taxonomy" id="55169"/>
    <lineage>
        <taxon>Eukaryota</taxon>
        <taxon>Fungi</taxon>
        <taxon>Dikarya</taxon>
        <taxon>Ascomycota</taxon>
        <taxon>Pezizomycotina</taxon>
        <taxon>Dothideomycetes</taxon>
        <taxon>Dothideomycetes incertae sedis</taxon>
        <taxon>Botryosphaeriales</taxon>
        <taxon>Botryosphaeriaceae</taxon>
        <taxon>Botryosphaeria</taxon>
    </lineage>
</organism>
<evidence type="ECO:0000313" key="2">
    <source>
        <dbReference type="EMBL" id="KAF4304842.1"/>
    </source>
</evidence>
<dbReference type="Proteomes" id="UP000572817">
    <property type="component" value="Unassembled WGS sequence"/>
</dbReference>
<dbReference type="EMBL" id="WWBZ02000046">
    <property type="protein sequence ID" value="KAF4304842.1"/>
    <property type="molecule type" value="Genomic_DNA"/>
</dbReference>
<comment type="caution">
    <text evidence="2">The sequence shown here is derived from an EMBL/GenBank/DDBJ whole genome shotgun (WGS) entry which is preliminary data.</text>
</comment>
<feature type="compositionally biased region" description="Basic and acidic residues" evidence="1">
    <location>
        <begin position="30"/>
        <end position="41"/>
    </location>
</feature>
<dbReference type="GO" id="GO:0020037">
    <property type="term" value="F:heme binding"/>
    <property type="evidence" value="ECO:0007669"/>
    <property type="project" value="InterPro"/>
</dbReference>
<dbReference type="SUPFAM" id="SSF48264">
    <property type="entry name" value="Cytochrome P450"/>
    <property type="match status" value="1"/>
</dbReference>
<dbReference type="InterPro" id="IPR001128">
    <property type="entry name" value="Cyt_P450"/>
</dbReference>
<dbReference type="Pfam" id="PF00067">
    <property type="entry name" value="p450"/>
    <property type="match status" value="1"/>
</dbReference>
<dbReference type="GO" id="GO:0004497">
    <property type="term" value="F:monooxygenase activity"/>
    <property type="evidence" value="ECO:0007669"/>
    <property type="project" value="InterPro"/>
</dbReference>
<name>A0A8H4N6R7_9PEZI</name>
<dbReference type="PANTHER" id="PTHR24305">
    <property type="entry name" value="CYTOCHROME P450"/>
    <property type="match status" value="1"/>
</dbReference>
<dbReference type="OrthoDB" id="3945418at2759"/>
<dbReference type="InterPro" id="IPR050121">
    <property type="entry name" value="Cytochrome_P450_monoxygenase"/>
</dbReference>
<reference evidence="2" key="1">
    <citation type="submission" date="2020-04" db="EMBL/GenBank/DDBJ databases">
        <title>Genome Assembly and Annotation of Botryosphaeria dothidea sdau 11-99, a Latent Pathogen of Apple Fruit Ring Rot in China.</title>
        <authorList>
            <person name="Yu C."/>
            <person name="Diao Y."/>
            <person name="Lu Q."/>
            <person name="Zhao J."/>
            <person name="Cui S."/>
            <person name="Peng C."/>
            <person name="He B."/>
            <person name="Liu H."/>
        </authorList>
    </citation>
    <scope>NUCLEOTIDE SEQUENCE [LARGE SCALE GENOMIC DNA]</scope>
    <source>
        <strain evidence="2">Sdau11-99</strain>
    </source>
</reference>
<keyword evidence="3" id="KW-1185">Reference proteome</keyword>
<dbReference type="InterPro" id="IPR036396">
    <property type="entry name" value="Cyt_P450_sf"/>
</dbReference>
<feature type="region of interest" description="Disordered" evidence="1">
    <location>
        <begin position="1"/>
        <end position="57"/>
    </location>
</feature>
<accession>A0A8H4N6R7</accession>
<evidence type="ECO:0000256" key="1">
    <source>
        <dbReference type="SAM" id="MobiDB-lite"/>
    </source>
</evidence>
<sequence>MSDHQEPSPPSTNAAADARMIEFAGMPRHQRTEATHNDATDLKPPSLEQASQRPSRSLRILTTMRLSSTSSKSKIVRVAPNELHIADPHSYKVYPQDAPPPKLERFYTAFPSLNTVFSETDLSKHRERRKLMNPLFSKAMALKLEPLIWERMSLLFKKIDGLSVRGPINFMDATRCMTADIMTQLLFWKPLELTHESEDSFYASFLALLDSSIDVPQWLYFQGWLRAIYTYTPFLIPLVDSSIFQFIKTETHTFPPPALLQI</sequence>
<proteinExistence type="predicted"/>
<dbReference type="Gene3D" id="1.10.630.10">
    <property type="entry name" value="Cytochrome P450"/>
    <property type="match status" value="1"/>
</dbReference>
<dbReference type="GO" id="GO:0005506">
    <property type="term" value="F:iron ion binding"/>
    <property type="evidence" value="ECO:0007669"/>
    <property type="project" value="InterPro"/>
</dbReference>
<evidence type="ECO:0008006" key="4">
    <source>
        <dbReference type="Google" id="ProtNLM"/>
    </source>
</evidence>
<evidence type="ECO:0000313" key="3">
    <source>
        <dbReference type="Proteomes" id="UP000572817"/>
    </source>
</evidence>